<evidence type="ECO:0000313" key="3">
    <source>
        <dbReference type="Proteomes" id="UP001177023"/>
    </source>
</evidence>
<keyword evidence="3" id="KW-1185">Reference proteome</keyword>
<evidence type="ECO:0000313" key="2">
    <source>
        <dbReference type="EMBL" id="CAJ0575757.1"/>
    </source>
</evidence>
<dbReference type="InterPro" id="IPR001304">
    <property type="entry name" value="C-type_lectin-like"/>
</dbReference>
<dbReference type="PROSITE" id="PS50041">
    <property type="entry name" value="C_TYPE_LECTIN_2"/>
    <property type="match status" value="1"/>
</dbReference>
<protein>
    <recommendedName>
        <fullName evidence="1">C-type lectin domain-containing protein</fullName>
    </recommendedName>
</protein>
<proteinExistence type="predicted"/>
<sequence length="137" mass="15336">MSNWTLIGNCYKLWWPEQAEYECNLSGADLVSIHSAAELDFVNGLIKSNEANDDKSCTGNPCIQGAGVYTGLQSYADTVTWTDNSPVDFKFWGALPGLDYESLLLFNDASCPPPAIRNGFYYTRVTRFPRYLCKRAL</sequence>
<dbReference type="InterPro" id="IPR016187">
    <property type="entry name" value="CTDL_fold"/>
</dbReference>
<dbReference type="InterPro" id="IPR050111">
    <property type="entry name" value="C-type_lectin/snaclec_domain"/>
</dbReference>
<gene>
    <name evidence="2" type="ORF">MSPICULIGERA_LOCUS14064</name>
</gene>
<dbReference type="PANTHER" id="PTHR22803">
    <property type="entry name" value="MANNOSE, PHOSPHOLIPASE, LECTIN RECEPTOR RELATED"/>
    <property type="match status" value="1"/>
</dbReference>
<dbReference type="Pfam" id="PF00059">
    <property type="entry name" value="Lectin_C"/>
    <property type="match status" value="1"/>
</dbReference>
<comment type="caution">
    <text evidence="2">The sequence shown here is derived from an EMBL/GenBank/DDBJ whole genome shotgun (WGS) entry which is preliminary data.</text>
</comment>
<evidence type="ECO:0000259" key="1">
    <source>
        <dbReference type="PROSITE" id="PS50041"/>
    </source>
</evidence>
<feature type="non-terminal residue" evidence="2">
    <location>
        <position position="137"/>
    </location>
</feature>
<dbReference type="Gene3D" id="3.10.100.10">
    <property type="entry name" value="Mannose-Binding Protein A, subunit A"/>
    <property type="match status" value="1"/>
</dbReference>
<accession>A0AA36CXL5</accession>
<dbReference type="AlphaFoldDB" id="A0AA36CXL5"/>
<dbReference type="InterPro" id="IPR016186">
    <property type="entry name" value="C-type_lectin-like/link_sf"/>
</dbReference>
<dbReference type="SMART" id="SM00034">
    <property type="entry name" value="CLECT"/>
    <property type="match status" value="1"/>
</dbReference>
<feature type="domain" description="C-type lectin" evidence="1">
    <location>
        <begin position="6"/>
        <end position="134"/>
    </location>
</feature>
<dbReference type="SUPFAM" id="SSF56436">
    <property type="entry name" value="C-type lectin-like"/>
    <property type="match status" value="1"/>
</dbReference>
<reference evidence="2" key="1">
    <citation type="submission" date="2023-06" db="EMBL/GenBank/DDBJ databases">
        <authorList>
            <person name="Delattre M."/>
        </authorList>
    </citation>
    <scope>NUCLEOTIDE SEQUENCE</scope>
    <source>
        <strain evidence="2">AF72</strain>
    </source>
</reference>
<dbReference type="Proteomes" id="UP001177023">
    <property type="component" value="Unassembled WGS sequence"/>
</dbReference>
<name>A0AA36CXL5_9BILA</name>
<dbReference type="EMBL" id="CATQJA010002640">
    <property type="protein sequence ID" value="CAJ0575757.1"/>
    <property type="molecule type" value="Genomic_DNA"/>
</dbReference>
<organism evidence="2 3">
    <name type="scientific">Mesorhabditis spiculigera</name>
    <dbReference type="NCBI Taxonomy" id="96644"/>
    <lineage>
        <taxon>Eukaryota</taxon>
        <taxon>Metazoa</taxon>
        <taxon>Ecdysozoa</taxon>
        <taxon>Nematoda</taxon>
        <taxon>Chromadorea</taxon>
        <taxon>Rhabditida</taxon>
        <taxon>Rhabditina</taxon>
        <taxon>Rhabditomorpha</taxon>
        <taxon>Rhabditoidea</taxon>
        <taxon>Rhabditidae</taxon>
        <taxon>Mesorhabditinae</taxon>
        <taxon>Mesorhabditis</taxon>
    </lineage>
</organism>